<accession>A0A6I6LAZ6</accession>
<feature type="transmembrane region" description="Helical" evidence="1">
    <location>
        <begin position="85"/>
        <end position="104"/>
    </location>
</feature>
<keyword evidence="1" id="KW-1133">Transmembrane helix</keyword>
<dbReference type="Proteomes" id="UP000428803">
    <property type="component" value="Chromosome"/>
</dbReference>
<gene>
    <name evidence="2" type="ORF">EUU25_14600</name>
</gene>
<dbReference type="RefSeq" id="WP_158902211.1">
    <property type="nucleotide sequence ID" value="NZ_CP035733.1"/>
</dbReference>
<protein>
    <submittedName>
        <fullName evidence="2">Uncharacterized protein</fullName>
    </submittedName>
</protein>
<feature type="transmembrane region" description="Helical" evidence="1">
    <location>
        <begin position="116"/>
        <end position="137"/>
    </location>
</feature>
<evidence type="ECO:0000313" key="2">
    <source>
        <dbReference type="EMBL" id="QGY81738.1"/>
    </source>
</evidence>
<sequence>MEGPSPDDIKIKRDHPNVPHLIHQKSFWNWLRNRRVLSASEEMEAGMSILRTNFQPTIFLANSAFCGAALFFLINSFFYDNQLNTFFIIERIFLIILLSLNLCFCIKIFKTNDFEFISPISLILFLAAFSHQSFDIARLGFNDYFVILFEMLKQGYIYPHASIAFGLWNLFIYLFIRGSRKRTTVPTDRPDTL</sequence>
<keyword evidence="3" id="KW-1185">Reference proteome</keyword>
<evidence type="ECO:0000313" key="3">
    <source>
        <dbReference type="Proteomes" id="UP000428803"/>
    </source>
</evidence>
<dbReference type="EMBL" id="CP035733">
    <property type="protein sequence ID" value="QGY81738.1"/>
    <property type="molecule type" value="Genomic_DNA"/>
</dbReference>
<keyword evidence="1" id="KW-0812">Transmembrane</keyword>
<dbReference type="AlphaFoldDB" id="A0A6I6LAZ6"/>
<name>A0A6I6LAZ6_9SPHN</name>
<feature type="transmembrane region" description="Helical" evidence="1">
    <location>
        <begin position="57"/>
        <end position="79"/>
    </location>
</feature>
<reference evidence="3" key="1">
    <citation type="submission" date="2019-01" db="EMBL/GenBank/DDBJ databases">
        <title>Sphingorhabdus lacus sp.nov., isolated from an oligotrophic freshwater lake.</title>
        <authorList>
            <person name="Park M."/>
        </authorList>
    </citation>
    <scope>NUCLEOTIDE SEQUENCE [LARGE SCALE GENOMIC DNA]</scope>
    <source>
        <strain evidence="3">IMCC1753</strain>
    </source>
</reference>
<dbReference type="KEGG" id="slaa:EUU25_14600"/>
<organism evidence="2 3">
    <name type="scientific">Sphingorhabdus lacus</name>
    <dbReference type="NCBI Taxonomy" id="392610"/>
    <lineage>
        <taxon>Bacteria</taxon>
        <taxon>Pseudomonadati</taxon>
        <taxon>Pseudomonadota</taxon>
        <taxon>Alphaproteobacteria</taxon>
        <taxon>Sphingomonadales</taxon>
        <taxon>Sphingomonadaceae</taxon>
        <taxon>Sphingorhabdus</taxon>
    </lineage>
</organism>
<feature type="transmembrane region" description="Helical" evidence="1">
    <location>
        <begin position="157"/>
        <end position="176"/>
    </location>
</feature>
<proteinExistence type="predicted"/>
<evidence type="ECO:0000256" key="1">
    <source>
        <dbReference type="SAM" id="Phobius"/>
    </source>
</evidence>
<keyword evidence="1" id="KW-0472">Membrane</keyword>